<dbReference type="RefSeq" id="WP_038369983.1">
    <property type="nucleotide sequence ID" value="NZ_BAAAOW010000001.1"/>
</dbReference>
<dbReference type="InterPro" id="IPR001387">
    <property type="entry name" value="Cro/C1-type_HTH"/>
</dbReference>
<name>Z9JZ22_9MICO</name>
<dbReference type="Gene3D" id="3.30.450.180">
    <property type="match status" value="1"/>
</dbReference>
<gene>
    <name evidence="2" type="ORF">BF93_00375</name>
</gene>
<dbReference type="EMBL" id="JDYK01000001">
    <property type="protein sequence ID" value="EWS83056.1"/>
    <property type="molecule type" value="Genomic_DNA"/>
</dbReference>
<dbReference type="Pfam" id="PF13560">
    <property type="entry name" value="HTH_31"/>
    <property type="match status" value="1"/>
</dbReference>
<proteinExistence type="predicted"/>
<evidence type="ECO:0000313" key="3">
    <source>
        <dbReference type="Proteomes" id="UP000023067"/>
    </source>
</evidence>
<dbReference type="InterPro" id="IPR010982">
    <property type="entry name" value="Lambda_DNA-bd_dom_sf"/>
</dbReference>
<sequence length="286" mass="31834">MSMDQARRSELGTFLRDRRGAAVRADYDLPPVGRGRTTGLRREEIAFLSGVSVTWYTWLEQGRDINPSRQVIDAIAVNLHLTEAEHDYVLGLAGFAPNPRPELSEPEPVPAHVQLLLDALDPAPAFALTPHWDVAAWNTAYQGLFPGVLDTPPTERNLLLLIFLDERVRAMLPQWELTSAQFLAEYRAESGGRIGGPQHVRLVQHLRATSPEFARAWDAHAVERFTSRRRQFEHPVAGHLEFEQVNVLPQDVPELRIISYLPAAGTDTSDRVAALSRATGFGISPA</sequence>
<dbReference type="Pfam" id="PF17765">
    <property type="entry name" value="MLTR_LBD"/>
    <property type="match status" value="1"/>
</dbReference>
<evidence type="ECO:0000313" key="2">
    <source>
        <dbReference type="EMBL" id="EWS83056.1"/>
    </source>
</evidence>
<dbReference type="SMART" id="SM00530">
    <property type="entry name" value="HTH_XRE"/>
    <property type="match status" value="1"/>
</dbReference>
<dbReference type="PANTHER" id="PTHR35010:SF2">
    <property type="entry name" value="BLL4672 PROTEIN"/>
    <property type="match status" value="1"/>
</dbReference>
<comment type="caution">
    <text evidence="2">The sequence shown here is derived from an EMBL/GenBank/DDBJ whole genome shotgun (WGS) entry which is preliminary data.</text>
</comment>
<dbReference type="PANTHER" id="PTHR35010">
    <property type="entry name" value="BLL4672 PROTEIN-RELATED"/>
    <property type="match status" value="1"/>
</dbReference>
<dbReference type="eggNOG" id="COG1396">
    <property type="taxonomic scope" value="Bacteria"/>
</dbReference>
<dbReference type="CDD" id="cd00093">
    <property type="entry name" value="HTH_XRE"/>
    <property type="match status" value="1"/>
</dbReference>
<keyword evidence="3" id="KW-1185">Reference proteome</keyword>
<feature type="domain" description="HTH cro/C1-type" evidence="1">
    <location>
        <begin position="14"/>
        <end position="86"/>
    </location>
</feature>
<dbReference type="OrthoDB" id="3518652at2"/>
<dbReference type="Proteomes" id="UP000023067">
    <property type="component" value="Unassembled WGS sequence"/>
</dbReference>
<dbReference type="HOGENOM" id="CLU_057862_2_0_11"/>
<dbReference type="SUPFAM" id="SSF47413">
    <property type="entry name" value="lambda repressor-like DNA-binding domains"/>
    <property type="match status" value="1"/>
</dbReference>
<dbReference type="GO" id="GO:0003677">
    <property type="term" value="F:DNA binding"/>
    <property type="evidence" value="ECO:0007669"/>
    <property type="project" value="InterPro"/>
</dbReference>
<dbReference type="Gene3D" id="1.10.260.40">
    <property type="entry name" value="lambda repressor-like DNA-binding domains"/>
    <property type="match status" value="1"/>
</dbReference>
<dbReference type="AlphaFoldDB" id="Z9JZ22"/>
<evidence type="ECO:0000259" key="1">
    <source>
        <dbReference type="SMART" id="SM00530"/>
    </source>
</evidence>
<protein>
    <submittedName>
        <fullName evidence="2">Transcriptional regulator</fullName>
    </submittedName>
</protein>
<organism evidence="2 3">
    <name type="scientific">Brachybacterium phenoliresistens</name>
    <dbReference type="NCBI Taxonomy" id="396014"/>
    <lineage>
        <taxon>Bacteria</taxon>
        <taxon>Bacillati</taxon>
        <taxon>Actinomycetota</taxon>
        <taxon>Actinomycetes</taxon>
        <taxon>Micrococcales</taxon>
        <taxon>Dermabacteraceae</taxon>
        <taxon>Brachybacterium</taxon>
    </lineage>
</organism>
<accession>Z9JZ22</accession>
<dbReference type="STRING" id="396014.BF93_00375"/>
<dbReference type="InterPro" id="IPR041413">
    <property type="entry name" value="MLTR_LBD"/>
</dbReference>
<reference evidence="2 3" key="1">
    <citation type="submission" date="2014-02" db="EMBL/GenBank/DDBJ databases">
        <title>Genome sequence of Brachybacterium phenoliresistens strain W13A50.</title>
        <authorList>
            <person name="Wang X."/>
        </authorList>
    </citation>
    <scope>NUCLEOTIDE SEQUENCE [LARGE SCALE GENOMIC DNA]</scope>
    <source>
        <strain evidence="2 3">W13A50</strain>
    </source>
</reference>